<evidence type="ECO:0000256" key="1">
    <source>
        <dbReference type="ARBA" id="ARBA00001946"/>
    </source>
</evidence>
<dbReference type="CDD" id="cd01949">
    <property type="entry name" value="GGDEF"/>
    <property type="match status" value="1"/>
</dbReference>
<evidence type="ECO:0000256" key="2">
    <source>
        <dbReference type="ARBA" id="ARBA00012528"/>
    </source>
</evidence>
<dbReference type="InterPro" id="IPR029016">
    <property type="entry name" value="GAF-like_dom_sf"/>
</dbReference>
<comment type="catalytic activity">
    <reaction evidence="7">
        <text>2 GTP = 3',3'-c-di-GMP + 2 diphosphate</text>
        <dbReference type="Rhea" id="RHEA:24898"/>
        <dbReference type="ChEBI" id="CHEBI:33019"/>
        <dbReference type="ChEBI" id="CHEBI:37565"/>
        <dbReference type="ChEBI" id="CHEBI:58805"/>
        <dbReference type="EC" id="2.7.7.65"/>
    </reaction>
</comment>
<dbReference type="PROSITE" id="PS50887">
    <property type="entry name" value="GGDEF"/>
    <property type="match status" value="1"/>
</dbReference>
<dbReference type="InterPro" id="IPR003018">
    <property type="entry name" value="GAF"/>
</dbReference>
<dbReference type="GO" id="GO:0005886">
    <property type="term" value="C:plasma membrane"/>
    <property type="evidence" value="ECO:0007669"/>
    <property type="project" value="TreeGrafter"/>
</dbReference>
<dbReference type="PANTHER" id="PTHR45138:SF9">
    <property type="entry name" value="DIGUANYLATE CYCLASE DGCM-RELATED"/>
    <property type="match status" value="1"/>
</dbReference>
<feature type="domain" description="GGDEF" evidence="9">
    <location>
        <begin position="553"/>
        <end position="681"/>
    </location>
</feature>
<dbReference type="Pfam" id="PF08446">
    <property type="entry name" value="PAS_2"/>
    <property type="match status" value="1"/>
</dbReference>
<dbReference type="SUPFAM" id="SSF55073">
    <property type="entry name" value="Nucleotide cyclase"/>
    <property type="match status" value="1"/>
</dbReference>
<dbReference type="InterPro" id="IPR001294">
    <property type="entry name" value="Phytochrome"/>
</dbReference>
<dbReference type="Proteomes" id="UP000242181">
    <property type="component" value="Unassembled WGS sequence"/>
</dbReference>
<dbReference type="InterPro" id="IPR013515">
    <property type="entry name" value="Phytochrome_cen-reg"/>
</dbReference>
<evidence type="ECO:0000259" key="9">
    <source>
        <dbReference type="PROSITE" id="PS50887"/>
    </source>
</evidence>
<evidence type="ECO:0000313" key="11">
    <source>
        <dbReference type="Proteomes" id="UP000242181"/>
    </source>
</evidence>
<dbReference type="GO" id="GO:0043709">
    <property type="term" value="P:cell adhesion involved in single-species biofilm formation"/>
    <property type="evidence" value="ECO:0007669"/>
    <property type="project" value="TreeGrafter"/>
</dbReference>
<dbReference type="PRINTS" id="PR01033">
    <property type="entry name" value="PHYTOCHROME"/>
</dbReference>
<accession>A0A2P7QQI6</accession>
<dbReference type="InterPro" id="IPR043128">
    <property type="entry name" value="Rev_trsase/Diguanyl_cyclase"/>
</dbReference>
<dbReference type="Gene3D" id="3.30.450.40">
    <property type="match status" value="1"/>
</dbReference>
<dbReference type="InterPro" id="IPR029787">
    <property type="entry name" value="Nucleotide_cyclase"/>
</dbReference>
<dbReference type="InterPro" id="IPR043150">
    <property type="entry name" value="Phytochrome_PHY_sf"/>
</dbReference>
<dbReference type="Pfam" id="PF00360">
    <property type="entry name" value="PHY"/>
    <property type="match status" value="1"/>
</dbReference>
<keyword evidence="5" id="KW-0157">Chromophore</keyword>
<dbReference type="SUPFAM" id="SSF55785">
    <property type="entry name" value="PYP-like sensor domain (PAS domain)"/>
    <property type="match status" value="1"/>
</dbReference>
<dbReference type="OrthoDB" id="9808408at2"/>
<dbReference type="SMART" id="SM00267">
    <property type="entry name" value="GGDEF"/>
    <property type="match status" value="1"/>
</dbReference>
<evidence type="ECO:0000256" key="5">
    <source>
        <dbReference type="ARBA" id="ARBA00022991"/>
    </source>
</evidence>
<comment type="cofactor">
    <cofactor evidence="1">
        <name>Mg(2+)</name>
        <dbReference type="ChEBI" id="CHEBI:18420"/>
    </cofactor>
</comment>
<evidence type="ECO:0000313" key="10">
    <source>
        <dbReference type="EMBL" id="PSJ40235.1"/>
    </source>
</evidence>
<dbReference type="InterPro" id="IPR013654">
    <property type="entry name" value="PAS_2"/>
</dbReference>
<evidence type="ECO:0000256" key="7">
    <source>
        <dbReference type="ARBA" id="ARBA00034247"/>
    </source>
</evidence>
<dbReference type="GO" id="GO:0009881">
    <property type="term" value="F:photoreceptor activity"/>
    <property type="evidence" value="ECO:0007669"/>
    <property type="project" value="UniProtKB-KW"/>
</dbReference>
<dbReference type="FunFam" id="3.30.70.270:FF:000001">
    <property type="entry name" value="Diguanylate cyclase domain protein"/>
    <property type="match status" value="1"/>
</dbReference>
<dbReference type="EMBL" id="PXYH01000015">
    <property type="protein sequence ID" value="PSJ40235.1"/>
    <property type="molecule type" value="Genomic_DNA"/>
</dbReference>
<dbReference type="PROSITE" id="PS50046">
    <property type="entry name" value="PHYTOCHROME_2"/>
    <property type="match status" value="1"/>
</dbReference>
<sequence length="681" mass="76679">MSQAPEPTPLEAALAHCESEPIHIPGSIQPFGIMLVLNAELTRVEQLSANAPAHFGLSPEQCLRASPGQLLPEALYELARALLEQDSAQYQSARHHILAYRSDPFVVLEIEPRDDVRRPDGATGLELAFGRLLQQHDSTAVTRVLAQEVRRLTGFDRVMVYRFDPDWHGQVVAEARMDELPPLLGHHFPASDLPAQVRAMYLKNPLRLIHDIRQQPVALLGARPGLPAVDMSRGILRAVSPLHVQYLQNMGVAGSCSVALVHQGSLWGLVACHHGSALTLAPARREALLQLVQFAGQRLFLVNAQQQLAYQQRLYQLREQLAHHVQRQHSRPGEVFRHCADDWLALLQSAGCAYLSGERRLCAGTVPGEASLRRLAGWLEQQFTPALPGRSSWFSDQLERDLPFSLDSRHAFAGLLALPLTVDQGQSTDWLLFFRLEQEEIINWAGAPEKDLTRTEQGYRLNPRASFARWQQQVRGHSPVWQAQQLHAARDLAQDLAILAGSARMARLNRQLTEANQHLRHMAQYDALTGIWNRYRLEQSLTQEQFNAERYRRAFSVMLLDVDHFKQLNDNHGHNAGDHALRLLSQTIRRHLRRGDQFGRWGGEEFLLITPETPAEQALVLAERLRQVIAELRDPELPPFTVSIGVAQFQPGQDSTQLIDAADRALYRAKELGRNRCELAP</sequence>
<dbReference type="Gene3D" id="3.30.450.20">
    <property type="entry name" value="PAS domain"/>
    <property type="match status" value="1"/>
</dbReference>
<dbReference type="GO" id="GO:0006355">
    <property type="term" value="P:regulation of DNA-templated transcription"/>
    <property type="evidence" value="ECO:0007669"/>
    <property type="project" value="InterPro"/>
</dbReference>
<dbReference type="RefSeq" id="WP_106453841.1">
    <property type="nucleotide sequence ID" value="NZ_PXYH01000015.1"/>
</dbReference>
<dbReference type="InterPro" id="IPR050469">
    <property type="entry name" value="Diguanylate_Cyclase"/>
</dbReference>
<dbReference type="Gene3D" id="3.30.450.270">
    <property type="match status" value="1"/>
</dbReference>
<dbReference type="GO" id="GO:1902201">
    <property type="term" value="P:negative regulation of bacterial-type flagellum-dependent cell motility"/>
    <property type="evidence" value="ECO:0007669"/>
    <property type="project" value="TreeGrafter"/>
</dbReference>
<dbReference type="Pfam" id="PF00990">
    <property type="entry name" value="GGDEF"/>
    <property type="match status" value="1"/>
</dbReference>
<dbReference type="GO" id="GO:0052621">
    <property type="term" value="F:diguanylate cyclase activity"/>
    <property type="evidence" value="ECO:0007669"/>
    <property type="project" value="UniProtKB-EC"/>
</dbReference>
<keyword evidence="3" id="KW-0600">Photoreceptor protein</keyword>
<dbReference type="GO" id="GO:0009584">
    <property type="term" value="P:detection of visible light"/>
    <property type="evidence" value="ECO:0007669"/>
    <property type="project" value="InterPro"/>
</dbReference>
<organism evidence="10 11">
    <name type="scientific">Zobellella taiwanensis</name>
    <dbReference type="NCBI Taxonomy" id="347535"/>
    <lineage>
        <taxon>Bacteria</taxon>
        <taxon>Pseudomonadati</taxon>
        <taxon>Pseudomonadota</taxon>
        <taxon>Gammaproteobacteria</taxon>
        <taxon>Aeromonadales</taxon>
        <taxon>Aeromonadaceae</taxon>
        <taxon>Zobellella</taxon>
    </lineage>
</organism>
<evidence type="ECO:0000256" key="3">
    <source>
        <dbReference type="ARBA" id="ARBA00022543"/>
    </source>
</evidence>
<evidence type="ECO:0000259" key="8">
    <source>
        <dbReference type="PROSITE" id="PS50046"/>
    </source>
</evidence>
<proteinExistence type="predicted"/>
<dbReference type="InterPro" id="IPR035965">
    <property type="entry name" value="PAS-like_dom_sf"/>
</dbReference>
<keyword evidence="11" id="KW-1185">Reference proteome</keyword>
<gene>
    <name evidence="10" type="ORF">C7I36_11440</name>
</gene>
<dbReference type="AlphaFoldDB" id="A0A2P7QQI6"/>
<feature type="domain" description="Phytochrome chromophore attachment site" evidence="8">
    <location>
        <begin position="137"/>
        <end position="297"/>
    </location>
</feature>
<evidence type="ECO:0000256" key="6">
    <source>
        <dbReference type="ARBA" id="ARBA00023170"/>
    </source>
</evidence>
<protein>
    <recommendedName>
        <fullName evidence="2">diguanylate cyclase</fullName>
        <ecNumber evidence="2">2.7.7.65</ecNumber>
    </recommendedName>
</protein>
<keyword evidence="4" id="KW-0716">Sensory transduction</keyword>
<dbReference type="SUPFAM" id="SSF55781">
    <property type="entry name" value="GAF domain-like"/>
    <property type="match status" value="2"/>
</dbReference>
<dbReference type="NCBIfam" id="TIGR00254">
    <property type="entry name" value="GGDEF"/>
    <property type="match status" value="1"/>
</dbReference>
<dbReference type="Pfam" id="PF01590">
    <property type="entry name" value="GAF"/>
    <property type="match status" value="1"/>
</dbReference>
<dbReference type="Gene3D" id="3.30.70.270">
    <property type="match status" value="1"/>
</dbReference>
<name>A0A2P7QQI6_9GAMM</name>
<reference evidence="10 11" key="1">
    <citation type="submission" date="2018-03" db="EMBL/GenBank/DDBJ databases">
        <title>The draft genome of Zobellella taiwanensis JCM 13381.</title>
        <authorList>
            <person name="Liu L."/>
            <person name="Li L."/>
            <person name="Wang T."/>
            <person name="Zhang X."/>
            <person name="Liang L."/>
        </authorList>
    </citation>
    <scope>NUCLEOTIDE SEQUENCE [LARGE SCALE GENOMIC DNA]</scope>
    <source>
        <strain evidence="10 11">JCM 13381</strain>
    </source>
</reference>
<dbReference type="SMART" id="SM00065">
    <property type="entry name" value="GAF"/>
    <property type="match status" value="1"/>
</dbReference>
<dbReference type="EC" id="2.7.7.65" evidence="2"/>
<dbReference type="InterPro" id="IPR016132">
    <property type="entry name" value="Phyto_chromo_attachment"/>
</dbReference>
<dbReference type="InterPro" id="IPR000160">
    <property type="entry name" value="GGDEF_dom"/>
</dbReference>
<dbReference type="PANTHER" id="PTHR45138">
    <property type="entry name" value="REGULATORY COMPONENTS OF SENSORY TRANSDUCTION SYSTEM"/>
    <property type="match status" value="1"/>
</dbReference>
<comment type="caution">
    <text evidence="10">The sequence shown here is derived from an EMBL/GenBank/DDBJ whole genome shotgun (WGS) entry which is preliminary data.</text>
</comment>
<evidence type="ECO:0000256" key="4">
    <source>
        <dbReference type="ARBA" id="ARBA00022606"/>
    </source>
</evidence>
<keyword evidence="6" id="KW-0675">Receptor</keyword>